<feature type="non-terminal residue" evidence="1">
    <location>
        <position position="1"/>
    </location>
</feature>
<feature type="non-terminal residue" evidence="1">
    <location>
        <position position="271"/>
    </location>
</feature>
<comment type="caution">
    <text evidence="1">The sequence shown here is derived from an EMBL/GenBank/DDBJ whole genome shotgun (WGS) entry which is preliminary data.</text>
</comment>
<name>X1LHK5_9ZZZZ</name>
<protein>
    <submittedName>
        <fullName evidence="1">Uncharacterized protein</fullName>
    </submittedName>
</protein>
<sequence>NQLTGINFEGGCELNLLFSNFFRKNGLHALTVLNNKWNNSEIGNYWDNYTGIDANEDGVGDKPHNISTSPLIQDFLPIVDNLSPEINVVSPYNNSIHGATAPSFNLSISEKYIDETWYSLDGGVTNISFTGLTETFDQAKWEDSDDGKVLIRFYASDKAGNEGFSEIQIEKDSIAPIITINQPVFEEVFDDSPPMYNISVDELHLYVFWYSLDDGINNYTGTGLVSMINQTLWDGLQDGELTLHFYAKDEVGNYGESSVLIIKRTSQIEQS</sequence>
<evidence type="ECO:0000313" key="1">
    <source>
        <dbReference type="EMBL" id="GAI18578.1"/>
    </source>
</evidence>
<dbReference type="AlphaFoldDB" id="X1LHK5"/>
<organism evidence="1">
    <name type="scientific">marine sediment metagenome</name>
    <dbReference type="NCBI Taxonomy" id="412755"/>
    <lineage>
        <taxon>unclassified sequences</taxon>
        <taxon>metagenomes</taxon>
        <taxon>ecological metagenomes</taxon>
    </lineage>
</organism>
<gene>
    <name evidence="1" type="ORF">S06H3_36583</name>
</gene>
<accession>X1LHK5</accession>
<dbReference type="EMBL" id="BARV01022175">
    <property type="protein sequence ID" value="GAI18578.1"/>
    <property type="molecule type" value="Genomic_DNA"/>
</dbReference>
<proteinExistence type="predicted"/>
<reference evidence="1" key="1">
    <citation type="journal article" date="2014" name="Front. Microbiol.">
        <title>High frequency of phylogenetically diverse reductive dehalogenase-homologous genes in deep subseafloor sedimentary metagenomes.</title>
        <authorList>
            <person name="Kawai M."/>
            <person name="Futagami T."/>
            <person name="Toyoda A."/>
            <person name="Takaki Y."/>
            <person name="Nishi S."/>
            <person name="Hori S."/>
            <person name="Arai W."/>
            <person name="Tsubouchi T."/>
            <person name="Morono Y."/>
            <person name="Uchiyama I."/>
            <person name="Ito T."/>
            <person name="Fujiyama A."/>
            <person name="Inagaki F."/>
            <person name="Takami H."/>
        </authorList>
    </citation>
    <scope>NUCLEOTIDE SEQUENCE</scope>
    <source>
        <strain evidence="1">Expedition CK06-06</strain>
    </source>
</reference>